<dbReference type="InterPro" id="IPR007627">
    <property type="entry name" value="RNA_pol_sigma70_r2"/>
</dbReference>
<dbReference type="InterPro" id="IPR013324">
    <property type="entry name" value="RNA_pol_sigma_r3/r4-like"/>
</dbReference>
<dbReference type="GO" id="GO:0003677">
    <property type="term" value="F:DNA binding"/>
    <property type="evidence" value="ECO:0007669"/>
    <property type="project" value="InterPro"/>
</dbReference>
<dbReference type="InterPro" id="IPR014284">
    <property type="entry name" value="RNA_pol_sigma-70_dom"/>
</dbReference>
<dbReference type="InterPro" id="IPR013325">
    <property type="entry name" value="RNA_pol_sigma_r2"/>
</dbReference>
<dbReference type="SUPFAM" id="SSF88659">
    <property type="entry name" value="Sigma3 and sigma4 domains of RNA polymerase sigma factors"/>
    <property type="match status" value="1"/>
</dbReference>
<accession>A0A246K3S6</accession>
<dbReference type="Pfam" id="PF08281">
    <property type="entry name" value="Sigma70_r4_2"/>
    <property type="match status" value="1"/>
</dbReference>
<evidence type="ECO:0000256" key="4">
    <source>
        <dbReference type="ARBA" id="ARBA00023163"/>
    </source>
</evidence>
<proteinExistence type="inferred from homology"/>
<dbReference type="PANTHER" id="PTHR43133:SF63">
    <property type="entry name" value="RNA POLYMERASE SIGMA FACTOR FECI-RELATED"/>
    <property type="match status" value="1"/>
</dbReference>
<dbReference type="NCBIfam" id="TIGR02937">
    <property type="entry name" value="sigma70-ECF"/>
    <property type="match status" value="1"/>
</dbReference>
<dbReference type="Gene3D" id="1.10.1740.10">
    <property type="match status" value="1"/>
</dbReference>
<protein>
    <submittedName>
        <fullName evidence="7">RNA polymerase subunit sigma-24</fullName>
    </submittedName>
</protein>
<evidence type="ECO:0000256" key="1">
    <source>
        <dbReference type="ARBA" id="ARBA00010641"/>
    </source>
</evidence>
<sequence>MVTAPGSTRVSFDAFYRAQHARVLGYFRRKAGRDAAPDLAQEVFARLLRSGALERAECPEAYLTRIARNLLIDNARCKRSRPTAFYSFDEERDAVSCADQTWRIEAADLSHLYRRTVRAMPPKTRRVFLMRRVRRMSYKEIAASLGVSVATVDYHMVQALALCRAAVAAQW</sequence>
<dbReference type="Proteomes" id="UP000197097">
    <property type="component" value="Unassembled WGS sequence"/>
</dbReference>
<evidence type="ECO:0000256" key="3">
    <source>
        <dbReference type="ARBA" id="ARBA00023082"/>
    </source>
</evidence>
<gene>
    <name evidence="7" type="ORF">CDQ91_05465</name>
</gene>
<keyword evidence="3" id="KW-0731">Sigma factor</keyword>
<organism evidence="7 8">
    <name type="scientific">Sphingopyxis witflariensis</name>
    <dbReference type="NCBI Taxonomy" id="173675"/>
    <lineage>
        <taxon>Bacteria</taxon>
        <taxon>Pseudomonadati</taxon>
        <taxon>Pseudomonadota</taxon>
        <taxon>Alphaproteobacteria</taxon>
        <taxon>Sphingomonadales</taxon>
        <taxon>Sphingomonadaceae</taxon>
        <taxon>Sphingopyxis</taxon>
    </lineage>
</organism>
<feature type="domain" description="RNA polymerase sigma factor 70 region 4 type 2" evidence="6">
    <location>
        <begin position="113"/>
        <end position="163"/>
    </location>
</feature>
<dbReference type="InterPro" id="IPR036388">
    <property type="entry name" value="WH-like_DNA-bd_sf"/>
</dbReference>
<evidence type="ECO:0000313" key="7">
    <source>
        <dbReference type="EMBL" id="OWR00211.1"/>
    </source>
</evidence>
<evidence type="ECO:0000256" key="2">
    <source>
        <dbReference type="ARBA" id="ARBA00023015"/>
    </source>
</evidence>
<dbReference type="Pfam" id="PF04542">
    <property type="entry name" value="Sigma70_r2"/>
    <property type="match status" value="1"/>
</dbReference>
<dbReference type="SUPFAM" id="SSF88946">
    <property type="entry name" value="Sigma2 domain of RNA polymerase sigma factors"/>
    <property type="match status" value="1"/>
</dbReference>
<keyword evidence="4" id="KW-0804">Transcription</keyword>
<dbReference type="GO" id="GO:0016987">
    <property type="term" value="F:sigma factor activity"/>
    <property type="evidence" value="ECO:0007669"/>
    <property type="project" value="UniProtKB-KW"/>
</dbReference>
<evidence type="ECO:0000259" key="6">
    <source>
        <dbReference type="Pfam" id="PF08281"/>
    </source>
</evidence>
<dbReference type="GO" id="GO:0006352">
    <property type="term" value="P:DNA-templated transcription initiation"/>
    <property type="evidence" value="ECO:0007669"/>
    <property type="project" value="InterPro"/>
</dbReference>
<name>A0A246K3S6_9SPHN</name>
<dbReference type="EMBL" id="NISJ01000002">
    <property type="protein sequence ID" value="OWR00211.1"/>
    <property type="molecule type" value="Genomic_DNA"/>
</dbReference>
<dbReference type="PANTHER" id="PTHR43133">
    <property type="entry name" value="RNA POLYMERASE ECF-TYPE SIGMA FACTO"/>
    <property type="match status" value="1"/>
</dbReference>
<dbReference type="InterPro" id="IPR039425">
    <property type="entry name" value="RNA_pol_sigma-70-like"/>
</dbReference>
<evidence type="ECO:0000313" key="8">
    <source>
        <dbReference type="Proteomes" id="UP000197097"/>
    </source>
</evidence>
<feature type="domain" description="RNA polymerase sigma-70 region 2" evidence="5">
    <location>
        <begin position="16"/>
        <end position="79"/>
    </location>
</feature>
<comment type="caution">
    <text evidence="7">The sequence shown here is derived from an EMBL/GenBank/DDBJ whole genome shotgun (WGS) entry which is preliminary data.</text>
</comment>
<dbReference type="InterPro" id="IPR013249">
    <property type="entry name" value="RNA_pol_sigma70_r4_t2"/>
</dbReference>
<dbReference type="Gene3D" id="1.10.10.10">
    <property type="entry name" value="Winged helix-like DNA-binding domain superfamily/Winged helix DNA-binding domain"/>
    <property type="match status" value="1"/>
</dbReference>
<keyword evidence="8" id="KW-1185">Reference proteome</keyword>
<dbReference type="AlphaFoldDB" id="A0A246K3S6"/>
<comment type="similarity">
    <text evidence="1">Belongs to the sigma-70 factor family. ECF subfamily.</text>
</comment>
<reference evidence="7 8" key="1">
    <citation type="journal article" date="2002" name="Int. J. Syst. Evol. Microbiol.">
        <title>Sphingopyxis witflariensis sp. nov., isolated from activated sludge.</title>
        <authorList>
            <person name="Kampfer P."/>
            <person name="Witzenberger R."/>
            <person name="Denner E.B."/>
            <person name="Busse H.J."/>
            <person name="Neef A."/>
        </authorList>
    </citation>
    <scope>NUCLEOTIDE SEQUENCE [LARGE SCALE GENOMIC DNA]</scope>
    <source>
        <strain evidence="7 8">DSM 14551</strain>
    </source>
</reference>
<evidence type="ECO:0000259" key="5">
    <source>
        <dbReference type="Pfam" id="PF04542"/>
    </source>
</evidence>
<keyword evidence="2" id="KW-0805">Transcription regulation</keyword>